<gene>
    <name evidence="2" type="ORF">A6P07_13675</name>
</gene>
<evidence type="ECO:0000313" key="3">
    <source>
        <dbReference type="Proteomes" id="UP000094893"/>
    </source>
</evidence>
<feature type="region of interest" description="Disordered" evidence="1">
    <location>
        <begin position="170"/>
        <end position="212"/>
    </location>
</feature>
<proteinExistence type="predicted"/>
<dbReference type="Proteomes" id="UP000094893">
    <property type="component" value="Unassembled WGS sequence"/>
</dbReference>
<accession>A0A1C2I3Y1</accession>
<sequence length="212" mass="24228">MVRNKIQASAPVDTVFAGMLKTLVQETGLTQQAFLDELLAQTEKEVTLACFNGWLNARYSPSSEKEKERILLAARAVHREALRYPKPPQDVDAETVRQQIAVWTKNLTLKQISVITGLPFITLRSWEIGRHKRIRYAKWQQALKLMEMWTDNANDLKTEMREAQEILYHRPKPKRQIQVEPETGRPRIDGVLSRRQPSATPGSAERPTGSGQ</sequence>
<reference evidence="2 3" key="1">
    <citation type="journal article" date="2016" name="Int. J. Mol. Sci.">
        <title>Comparative genomics of the extreme acidophile Acidithiobacillus thiooxidans reveals intraspecific divergence and niche adaptation.</title>
        <authorList>
            <person name="Zhang X."/>
            <person name="Feng X."/>
            <person name="Tao J."/>
            <person name="Ma L."/>
            <person name="Xiao Y."/>
            <person name="Liang Y."/>
            <person name="Liu X."/>
            <person name="Yin H."/>
        </authorList>
    </citation>
    <scope>NUCLEOTIDE SEQUENCE [LARGE SCALE GENOMIC DNA]</scope>
    <source>
        <strain evidence="2 3">A02</strain>
    </source>
</reference>
<evidence type="ECO:0000313" key="2">
    <source>
        <dbReference type="EMBL" id="OCX70705.1"/>
    </source>
</evidence>
<name>A0A1C2I3Y1_ACITH</name>
<organism evidence="2 3">
    <name type="scientific">Acidithiobacillus thiooxidans</name>
    <name type="common">Thiobacillus thiooxidans</name>
    <dbReference type="NCBI Taxonomy" id="930"/>
    <lineage>
        <taxon>Bacteria</taxon>
        <taxon>Pseudomonadati</taxon>
        <taxon>Pseudomonadota</taxon>
        <taxon>Acidithiobacillia</taxon>
        <taxon>Acidithiobacillales</taxon>
        <taxon>Acidithiobacillaceae</taxon>
        <taxon>Acidithiobacillus</taxon>
    </lineage>
</organism>
<evidence type="ECO:0000256" key="1">
    <source>
        <dbReference type="SAM" id="MobiDB-lite"/>
    </source>
</evidence>
<evidence type="ECO:0008006" key="4">
    <source>
        <dbReference type="Google" id="ProtNLM"/>
    </source>
</evidence>
<dbReference type="EMBL" id="LWSA01000190">
    <property type="protein sequence ID" value="OCX70705.1"/>
    <property type="molecule type" value="Genomic_DNA"/>
</dbReference>
<comment type="caution">
    <text evidence="2">The sequence shown here is derived from an EMBL/GenBank/DDBJ whole genome shotgun (WGS) entry which is preliminary data.</text>
</comment>
<dbReference type="AlphaFoldDB" id="A0A1C2I3Y1"/>
<dbReference type="RefSeq" id="WP_024892349.1">
    <property type="nucleotide sequence ID" value="NZ_JMEB01000102.1"/>
</dbReference>
<protein>
    <recommendedName>
        <fullName evidence="4">DNA-binding protein</fullName>
    </recommendedName>
</protein>